<gene>
    <name evidence="1" type="ORF">H5410_061083</name>
</gene>
<reference evidence="1 2" key="1">
    <citation type="submission" date="2020-09" db="EMBL/GenBank/DDBJ databases">
        <title>De no assembly of potato wild relative species, Solanum commersonii.</title>
        <authorList>
            <person name="Cho K."/>
        </authorList>
    </citation>
    <scope>NUCLEOTIDE SEQUENCE [LARGE SCALE GENOMIC DNA]</scope>
    <source>
        <strain evidence="1">LZ3.2</strain>
        <tissue evidence="1">Leaf</tissue>
    </source>
</reference>
<accession>A0A9J5W6S6</accession>
<dbReference type="Proteomes" id="UP000824120">
    <property type="component" value="Chromosome 12"/>
</dbReference>
<dbReference type="OrthoDB" id="25002at2759"/>
<evidence type="ECO:0000313" key="1">
    <source>
        <dbReference type="EMBL" id="KAG5571317.1"/>
    </source>
</evidence>
<dbReference type="EMBL" id="JACXVP010000012">
    <property type="protein sequence ID" value="KAG5571317.1"/>
    <property type="molecule type" value="Genomic_DNA"/>
</dbReference>
<dbReference type="AlphaFoldDB" id="A0A9J5W6S6"/>
<evidence type="ECO:0000313" key="2">
    <source>
        <dbReference type="Proteomes" id="UP000824120"/>
    </source>
</evidence>
<protein>
    <submittedName>
        <fullName evidence="1">Uncharacterized protein</fullName>
    </submittedName>
</protein>
<sequence>MEADFQCHLAEERDRNTKFFHKTANGYKRCNNIYYLLIQDELISDPLRINDEMLDFYKKIYTETLEGGISHLPLLDPSMRAAPLAPSEWRKRLEAVNNTNNSSHGNFNPSFILLDVRN</sequence>
<name>A0A9J5W6S6_SOLCO</name>
<comment type="caution">
    <text evidence="1">The sequence shown here is derived from an EMBL/GenBank/DDBJ whole genome shotgun (WGS) entry which is preliminary data.</text>
</comment>
<organism evidence="1 2">
    <name type="scientific">Solanum commersonii</name>
    <name type="common">Commerson's wild potato</name>
    <name type="synonym">Commerson's nightshade</name>
    <dbReference type="NCBI Taxonomy" id="4109"/>
    <lineage>
        <taxon>Eukaryota</taxon>
        <taxon>Viridiplantae</taxon>
        <taxon>Streptophyta</taxon>
        <taxon>Embryophyta</taxon>
        <taxon>Tracheophyta</taxon>
        <taxon>Spermatophyta</taxon>
        <taxon>Magnoliopsida</taxon>
        <taxon>eudicotyledons</taxon>
        <taxon>Gunneridae</taxon>
        <taxon>Pentapetalae</taxon>
        <taxon>asterids</taxon>
        <taxon>lamiids</taxon>
        <taxon>Solanales</taxon>
        <taxon>Solanaceae</taxon>
        <taxon>Solanoideae</taxon>
        <taxon>Solaneae</taxon>
        <taxon>Solanum</taxon>
    </lineage>
</organism>
<keyword evidence="2" id="KW-1185">Reference proteome</keyword>
<proteinExistence type="predicted"/>
<feature type="non-terminal residue" evidence="1">
    <location>
        <position position="1"/>
    </location>
</feature>